<accession>A0A975F5G2</accession>
<dbReference type="SUPFAM" id="SSF52540">
    <property type="entry name" value="P-loop containing nucleoside triphosphate hydrolases"/>
    <property type="match status" value="2"/>
</dbReference>
<dbReference type="GO" id="GO:0015749">
    <property type="term" value="P:monosaccharide transmembrane transport"/>
    <property type="evidence" value="ECO:0007669"/>
    <property type="project" value="UniProtKB-ARBA"/>
</dbReference>
<name>A0A975F5G2_9SPIR</name>
<evidence type="ECO:0000256" key="9">
    <source>
        <dbReference type="ARBA" id="ARBA00022967"/>
    </source>
</evidence>
<dbReference type="FunFam" id="3.40.50.300:FF:000126">
    <property type="entry name" value="Galactose/methyl galactoside import ATP-binding protein MglA"/>
    <property type="match status" value="1"/>
</dbReference>
<dbReference type="InterPro" id="IPR003593">
    <property type="entry name" value="AAA+_ATPase"/>
</dbReference>
<dbReference type="GO" id="GO:0016887">
    <property type="term" value="F:ATP hydrolysis activity"/>
    <property type="evidence" value="ECO:0007669"/>
    <property type="project" value="InterPro"/>
</dbReference>
<keyword evidence="8 12" id="KW-0067">ATP-binding</keyword>
<keyword evidence="4" id="KW-1003">Cell membrane</keyword>
<dbReference type="GO" id="GO:0005886">
    <property type="term" value="C:plasma membrane"/>
    <property type="evidence" value="ECO:0007669"/>
    <property type="project" value="UniProtKB-SubCell"/>
</dbReference>
<keyword evidence="10" id="KW-0472">Membrane</keyword>
<dbReference type="InterPro" id="IPR050107">
    <property type="entry name" value="ABC_carbohydrate_import_ATPase"/>
</dbReference>
<evidence type="ECO:0000313" key="13">
    <source>
        <dbReference type="Proteomes" id="UP000671908"/>
    </source>
</evidence>
<dbReference type="InterPro" id="IPR027417">
    <property type="entry name" value="P-loop_NTPase"/>
</dbReference>
<dbReference type="CDD" id="cd03215">
    <property type="entry name" value="ABC_Carb_Monos_II"/>
    <property type="match status" value="1"/>
</dbReference>
<dbReference type="PANTHER" id="PTHR43790:SF3">
    <property type="entry name" value="D-ALLOSE IMPORT ATP-BINDING PROTEIN ALSA-RELATED"/>
    <property type="match status" value="1"/>
</dbReference>
<dbReference type="EMBL" id="CP054142">
    <property type="protein sequence ID" value="QTQ14841.1"/>
    <property type="molecule type" value="Genomic_DNA"/>
</dbReference>
<evidence type="ECO:0000256" key="8">
    <source>
        <dbReference type="ARBA" id="ARBA00022840"/>
    </source>
</evidence>
<dbReference type="AlphaFoldDB" id="A0A975F5G2"/>
<dbReference type="CDD" id="cd03216">
    <property type="entry name" value="ABC_Carb_Monos_I"/>
    <property type="match status" value="1"/>
</dbReference>
<dbReference type="PROSITE" id="PS50893">
    <property type="entry name" value="ABC_TRANSPORTER_2"/>
    <property type="match status" value="2"/>
</dbReference>
<evidence type="ECO:0000256" key="10">
    <source>
        <dbReference type="ARBA" id="ARBA00023136"/>
    </source>
</evidence>
<organism evidence="12 13">
    <name type="scientific">Treponema parvum</name>
    <dbReference type="NCBI Taxonomy" id="138851"/>
    <lineage>
        <taxon>Bacteria</taxon>
        <taxon>Pseudomonadati</taxon>
        <taxon>Spirochaetota</taxon>
        <taxon>Spirochaetia</taxon>
        <taxon>Spirochaetales</taxon>
        <taxon>Treponemataceae</taxon>
        <taxon>Treponema</taxon>
    </lineage>
</organism>
<keyword evidence="7" id="KW-0547">Nucleotide-binding</keyword>
<dbReference type="FunFam" id="3.40.50.300:FF:000127">
    <property type="entry name" value="Ribose import ATP-binding protein RbsA"/>
    <property type="match status" value="1"/>
</dbReference>
<evidence type="ECO:0000259" key="11">
    <source>
        <dbReference type="PROSITE" id="PS50893"/>
    </source>
</evidence>
<keyword evidence="6" id="KW-0677">Repeat</keyword>
<dbReference type="Gene3D" id="3.40.50.300">
    <property type="entry name" value="P-loop containing nucleotide triphosphate hydrolases"/>
    <property type="match status" value="2"/>
</dbReference>
<gene>
    <name evidence="12" type="ORF">HRQ91_10400</name>
</gene>
<dbReference type="PROSITE" id="PS00211">
    <property type="entry name" value="ABC_TRANSPORTER_1"/>
    <property type="match status" value="1"/>
</dbReference>
<feature type="domain" description="ABC transporter" evidence="11">
    <location>
        <begin position="6"/>
        <end position="241"/>
    </location>
</feature>
<evidence type="ECO:0000256" key="5">
    <source>
        <dbReference type="ARBA" id="ARBA00022597"/>
    </source>
</evidence>
<evidence type="ECO:0000256" key="6">
    <source>
        <dbReference type="ARBA" id="ARBA00022737"/>
    </source>
</evidence>
<evidence type="ECO:0000256" key="1">
    <source>
        <dbReference type="ARBA" id="ARBA00004202"/>
    </source>
</evidence>
<evidence type="ECO:0000256" key="3">
    <source>
        <dbReference type="ARBA" id="ARBA00022448"/>
    </source>
</evidence>
<evidence type="ECO:0000256" key="2">
    <source>
        <dbReference type="ARBA" id="ARBA00004533"/>
    </source>
</evidence>
<dbReference type="RefSeq" id="WP_210119480.1">
    <property type="nucleotide sequence ID" value="NZ_CP054142.1"/>
</dbReference>
<dbReference type="Pfam" id="PF00005">
    <property type="entry name" value="ABC_tran"/>
    <property type="match status" value="2"/>
</dbReference>
<reference evidence="12 13" key="1">
    <citation type="journal article" date="2021" name="Microbiol. Resour. Announc.">
        <title>Complete Genome Sequences of Three Human Oral Treponema parvum Isolates.</title>
        <authorList>
            <person name="Zeng H."/>
            <person name="Watt R.M."/>
        </authorList>
    </citation>
    <scope>NUCLEOTIDE SEQUENCE [LARGE SCALE GENOMIC DNA]</scope>
    <source>
        <strain evidence="12 13">ATCC 700770</strain>
    </source>
</reference>
<keyword evidence="3" id="KW-0813">Transport</keyword>
<proteinExistence type="predicted"/>
<dbReference type="InterPro" id="IPR017871">
    <property type="entry name" value="ABC_transporter-like_CS"/>
</dbReference>
<evidence type="ECO:0000313" key="12">
    <source>
        <dbReference type="EMBL" id="QTQ14841.1"/>
    </source>
</evidence>
<dbReference type="SMART" id="SM00382">
    <property type="entry name" value="AAA"/>
    <property type="match status" value="2"/>
</dbReference>
<keyword evidence="9" id="KW-1278">Translocase</keyword>
<dbReference type="Proteomes" id="UP000671908">
    <property type="component" value="Chromosome"/>
</dbReference>
<feature type="domain" description="ABC transporter" evidence="11">
    <location>
        <begin position="251"/>
        <end position="497"/>
    </location>
</feature>
<dbReference type="KEGG" id="tpav:HRQ91_10400"/>
<sequence>MTKTILKLENISKAYSGVCVLHNVSLEIHRGEVHALCGENGAGKSTIVKILTGAVLPSSGYIEVNGEKFENLSPKESMNLGISVVYQEFSLIPYLTVVENIFYGREISRHGILDIKTMKQQAKDLCKKMGISLDINSRVCDLGVAYQQIVEIMKAVSRNCHIMILDEPTAPLTVKDTAVFFNLVKRLKNKGTTFIFISHRLEEVFEICDRVTVLCDGKKILTEKTSEINRQRLVSAMVGRNLTETYPRSEVFINNYSPIVLDVQKIKNKDIHNVSFVLRKGEILGFGGLVGAGRTELMRLLFGADPLESGEIFVNGKKYFPKSPEIALQAGIALIPENRKSQGIISSLSVKHNICICTEKKIAKYGIISQKTEKELAMRYIKNLNIKTASLDQQIRNLSGGNQQKVVLGKMLATNCQILIFDEPTRGIDVGAKQEIYELMVGLVREGKSIIMVSSEMPELIGMSDRIYVMANGRIKTELSRDNYSQELILEFASQNQTKAVVQ</sequence>
<dbReference type="PANTHER" id="PTHR43790">
    <property type="entry name" value="CARBOHYDRATE TRANSPORT ATP-BINDING PROTEIN MG119-RELATED"/>
    <property type="match status" value="1"/>
</dbReference>
<comment type="subcellular location">
    <subcellularLocation>
        <location evidence="2">Cell inner membrane</location>
    </subcellularLocation>
    <subcellularLocation>
        <location evidence="1">Cell membrane</location>
        <topology evidence="1">Peripheral membrane protein</topology>
    </subcellularLocation>
</comment>
<dbReference type="InterPro" id="IPR003439">
    <property type="entry name" value="ABC_transporter-like_ATP-bd"/>
</dbReference>
<protein>
    <submittedName>
        <fullName evidence="12">Sugar ABC transporter ATP-binding protein</fullName>
    </submittedName>
</protein>
<evidence type="ECO:0000256" key="4">
    <source>
        <dbReference type="ARBA" id="ARBA00022475"/>
    </source>
</evidence>
<evidence type="ECO:0000256" key="7">
    <source>
        <dbReference type="ARBA" id="ARBA00022741"/>
    </source>
</evidence>
<keyword evidence="5" id="KW-0762">Sugar transport</keyword>
<keyword evidence="13" id="KW-1185">Reference proteome</keyword>
<dbReference type="GO" id="GO:0005524">
    <property type="term" value="F:ATP binding"/>
    <property type="evidence" value="ECO:0007669"/>
    <property type="project" value="UniProtKB-KW"/>
</dbReference>